<dbReference type="EMBL" id="JAIQZE010000002">
    <property type="protein sequence ID" value="MBZ9777962.1"/>
    <property type="molecule type" value="Genomic_DNA"/>
</dbReference>
<feature type="domain" description="DUF5723" evidence="1">
    <location>
        <begin position="42"/>
        <end position="429"/>
    </location>
</feature>
<proteinExistence type="predicted"/>
<sequence length="453" mass="51110">MRYLLVIVLWVVSNSLWGQNKHLLYNQTHNPQSLMLNPGAAYEKTNFHVGVPGLSNIYASAGNTIFNVDTFFNNNDFNSNVALAINRISPKDFVAFNQKLDLINFGFRYNDRYYSAGVYQESDGVSNFPKDLMELAYFGNAGLSRSYDIGQINFRANLQTVFHFGINEQVNEDLHLGARAKLYTSSVNIRSVRNTGQFISRQASDGLLLEQSISNLNLRFDSTGLEDADELSTGNILIGSNFGLGLDFGLSYFFDDQWEFTGSILDLGFIRFNKNTRRDVSRGFFEYDGLGIQFPNFAVGDDLITYYQNLGDDIEQDLPTETTTDAYTYVQPTKLNAGLSYNFGGEGGWCECRVNSRGKRAGNQTLSLHGFSMVSAGNFFYSITGMYERSFWKTIYAKVSLGIDQFNRPNYGAGLALDVWKINLFVNVDRLNHFSNIYNAEALTYQFGLNLKF</sequence>
<dbReference type="InterPro" id="IPR043781">
    <property type="entry name" value="DUF5723"/>
</dbReference>
<evidence type="ECO:0000313" key="3">
    <source>
        <dbReference type="Proteomes" id="UP001199314"/>
    </source>
</evidence>
<name>A0ABS7XIZ0_9FLAO</name>
<reference evidence="3" key="1">
    <citation type="submission" date="2023-07" db="EMBL/GenBank/DDBJ databases">
        <title>Novel species isolated from saline lakes on Tibetan Plateau.</title>
        <authorList>
            <person name="Lu H."/>
        </authorList>
    </citation>
    <scope>NUCLEOTIDE SEQUENCE [LARGE SCALE GENOMIC DNA]</scope>
    <source>
        <strain evidence="3">CAK8W</strain>
    </source>
</reference>
<accession>A0ABS7XIZ0</accession>
<dbReference type="Pfam" id="PF18990">
    <property type="entry name" value="DUF5723"/>
    <property type="match status" value="1"/>
</dbReference>
<evidence type="ECO:0000259" key="1">
    <source>
        <dbReference type="Pfam" id="PF18990"/>
    </source>
</evidence>
<protein>
    <submittedName>
        <fullName evidence="2">DUF5723 family protein</fullName>
    </submittedName>
</protein>
<dbReference type="Proteomes" id="UP001199314">
    <property type="component" value="Unassembled WGS sequence"/>
</dbReference>
<keyword evidence="3" id="KW-1185">Reference proteome</keyword>
<organism evidence="2 3">
    <name type="scientific">Psychroflexus longus</name>
    <dbReference type="NCBI Taxonomy" id="2873596"/>
    <lineage>
        <taxon>Bacteria</taxon>
        <taxon>Pseudomonadati</taxon>
        <taxon>Bacteroidota</taxon>
        <taxon>Flavobacteriia</taxon>
        <taxon>Flavobacteriales</taxon>
        <taxon>Flavobacteriaceae</taxon>
        <taxon>Psychroflexus</taxon>
    </lineage>
</organism>
<comment type="caution">
    <text evidence="2">The sequence shown here is derived from an EMBL/GenBank/DDBJ whole genome shotgun (WGS) entry which is preliminary data.</text>
</comment>
<dbReference type="RefSeq" id="WP_224460318.1">
    <property type="nucleotide sequence ID" value="NZ_JAIQZE010000002.1"/>
</dbReference>
<gene>
    <name evidence="2" type="ORF">LB452_03410</name>
</gene>
<evidence type="ECO:0000313" key="2">
    <source>
        <dbReference type="EMBL" id="MBZ9777962.1"/>
    </source>
</evidence>